<proteinExistence type="predicted"/>
<evidence type="ECO:0000313" key="1">
    <source>
        <dbReference type="Proteomes" id="UP000887580"/>
    </source>
</evidence>
<dbReference type="WBParaSite" id="PS1159_v2.g1442.t1">
    <property type="protein sequence ID" value="PS1159_v2.g1442.t1"/>
    <property type="gene ID" value="PS1159_v2.g1442"/>
</dbReference>
<protein>
    <submittedName>
        <fullName evidence="2">Uncharacterized protein</fullName>
    </submittedName>
</protein>
<sequence length="523" mass="59125">MVATSFETHHHYHHQSEPKMNDIFEQTVIVDKPLSTHFYDNLKEVTIDAEIIVGRKGIIEEIVPLEQWATVISETFTEIPEEDWVIEPEEIVYTVVKWEGIEGGEKHIIENKQWVEVAHTPPIHTRHHISPLTGLDTEHHENNFSFSKEDIHNNKTHAHGTNSSESSEKIYFEKPYVSEIAEKTWHTSHNQNITVTHQASEISNGGTNGYGYKVAQNDEPLGAWHKVQSPTEDHGTHNSSTTGSYQIEEQRSTWHKTRANDSSENSNRIIFEKPHDSATTETTWRTGQQHNVTATHQTSEISNGSMNGYDHTAKHNGVHHQFTAAKPACHSTFMSAYEHKIKQNDEVHSPTENNWAHNTSTVDSYQNEEQRSTFQKTDANQTSRPNYLHKNEENFTPIPATRIPKPRTSPSAYSKLISPESSNKGETRMTSQKVTLKSNGNTVFRGGYSPQPSPPAVQHHFISAAKPACHSTFMTSYTSNSPVSSPEQVKSPPRTPGGPVKVTWRRTHGNQYVRETISTNNSK</sequence>
<name>A0AC35F6Z0_9BILA</name>
<evidence type="ECO:0000313" key="2">
    <source>
        <dbReference type="WBParaSite" id="PS1159_v2.g1442.t1"/>
    </source>
</evidence>
<reference evidence="2" key="1">
    <citation type="submission" date="2022-11" db="UniProtKB">
        <authorList>
            <consortium name="WormBaseParasite"/>
        </authorList>
    </citation>
    <scope>IDENTIFICATION</scope>
</reference>
<organism evidence="1 2">
    <name type="scientific">Panagrolaimus sp. PS1159</name>
    <dbReference type="NCBI Taxonomy" id="55785"/>
    <lineage>
        <taxon>Eukaryota</taxon>
        <taxon>Metazoa</taxon>
        <taxon>Ecdysozoa</taxon>
        <taxon>Nematoda</taxon>
        <taxon>Chromadorea</taxon>
        <taxon>Rhabditida</taxon>
        <taxon>Tylenchina</taxon>
        <taxon>Panagrolaimomorpha</taxon>
        <taxon>Panagrolaimoidea</taxon>
        <taxon>Panagrolaimidae</taxon>
        <taxon>Panagrolaimus</taxon>
    </lineage>
</organism>
<accession>A0AC35F6Z0</accession>
<dbReference type="Proteomes" id="UP000887580">
    <property type="component" value="Unplaced"/>
</dbReference>